<organism evidence="2 3">
    <name type="scientific">Juglans regia</name>
    <name type="common">English walnut</name>
    <dbReference type="NCBI Taxonomy" id="51240"/>
    <lineage>
        <taxon>Eukaryota</taxon>
        <taxon>Viridiplantae</taxon>
        <taxon>Streptophyta</taxon>
        <taxon>Embryophyta</taxon>
        <taxon>Tracheophyta</taxon>
        <taxon>Spermatophyta</taxon>
        <taxon>Magnoliopsida</taxon>
        <taxon>eudicotyledons</taxon>
        <taxon>Gunneridae</taxon>
        <taxon>Pentapetalae</taxon>
        <taxon>rosids</taxon>
        <taxon>fabids</taxon>
        <taxon>Fagales</taxon>
        <taxon>Juglandaceae</taxon>
        <taxon>Juglans</taxon>
    </lineage>
</organism>
<gene>
    <name evidence="3 4" type="primary">LOC108982964</name>
</gene>
<evidence type="ECO:0000313" key="3">
    <source>
        <dbReference type="RefSeq" id="XP_018810004.2"/>
    </source>
</evidence>
<proteinExistence type="predicted"/>
<dbReference type="KEGG" id="jre:108982964"/>
<dbReference type="Gene3D" id="1.20.5.170">
    <property type="match status" value="1"/>
</dbReference>
<evidence type="ECO:0000313" key="2">
    <source>
        <dbReference type="Proteomes" id="UP000235220"/>
    </source>
</evidence>
<accession>A0A2I4DS82</accession>
<dbReference type="GO" id="GO:0003700">
    <property type="term" value="F:DNA-binding transcription factor activity"/>
    <property type="evidence" value="ECO:0007669"/>
    <property type="project" value="InterPro"/>
</dbReference>
<evidence type="ECO:0000313" key="4">
    <source>
        <dbReference type="RefSeq" id="XP_035541309.1"/>
    </source>
</evidence>
<dbReference type="GO" id="GO:0005634">
    <property type="term" value="C:nucleus"/>
    <property type="evidence" value="ECO:0007669"/>
    <property type="project" value="UniProtKB-ARBA"/>
</dbReference>
<dbReference type="Proteomes" id="UP000235220">
    <property type="component" value="Chromosome 14"/>
</dbReference>
<dbReference type="Gramene" id="Jr14_05160_p1">
    <property type="protein sequence ID" value="cds.Jr14_05160_p1"/>
    <property type="gene ID" value="Jr14_05160"/>
</dbReference>
<dbReference type="GeneID" id="108982964"/>
<reference evidence="3 4" key="1">
    <citation type="submission" date="2025-04" db="UniProtKB">
        <authorList>
            <consortium name="RefSeq"/>
        </authorList>
    </citation>
    <scope>IDENTIFICATION</scope>
    <source>
        <tissue evidence="3 4">Leaves</tissue>
    </source>
</reference>
<sequence length="307" mass="34090">MSRQAHLPPRCPIQKKPIAGPLHDSVFQPLHITESYSLHHKSSSQSSILEEQPAWLDDLLSEADSNSKGMSHRRSVSDSIALLDALADAFPSLTPSKDAENSVVNETCNVLESACTYGPNSPRRKSNLTSVENALVSALSEYDSQDSMHYVDGNLHNSASAHSDLKGDDYHSIVGLNTEKKDSKRHSGQRSRVRKLQYIAELERTVDVLQTLELDLGVRVAALLQQRAALSMENYKLKQQVARLRQDKLIMERQYQSLKKELERVKIGFAKSPNSKVSSYFGSSPAAEGSRSEAAWEMLDMGKLNIS</sequence>
<dbReference type="STRING" id="51240.A0A2I4DS82"/>
<dbReference type="CDD" id="cd14703">
    <property type="entry name" value="bZIP_plant_RF2"/>
    <property type="match status" value="1"/>
</dbReference>
<protein>
    <submittedName>
        <fullName evidence="3 4">Basic leucine zipper 61</fullName>
    </submittedName>
</protein>
<dbReference type="RefSeq" id="XP_035541309.1">
    <property type="nucleotide sequence ID" value="XM_035685416.1"/>
</dbReference>
<feature type="coiled-coil region" evidence="1">
    <location>
        <begin position="227"/>
        <end position="261"/>
    </location>
</feature>
<keyword evidence="1" id="KW-0175">Coiled coil</keyword>
<dbReference type="InterPro" id="IPR044797">
    <property type="entry name" value="At4g06598-like"/>
</dbReference>
<dbReference type="PANTHER" id="PTHR46835:SF4">
    <property type="entry name" value="B-ZIP PROTEIN"/>
    <property type="match status" value="1"/>
</dbReference>
<evidence type="ECO:0000256" key="1">
    <source>
        <dbReference type="SAM" id="Coils"/>
    </source>
</evidence>
<dbReference type="AlphaFoldDB" id="A0A2I4DS82"/>
<name>A0A2I4DS82_JUGRE</name>
<dbReference type="InterPro" id="IPR044759">
    <property type="entry name" value="bZIP_RF2"/>
</dbReference>
<dbReference type="PANTHER" id="PTHR46835">
    <property type="entry name" value="BASIC-LEUCINE ZIPPER (BZIP) TRANSCRIPTION FACTOR FAMILY PROTEIN-RELATED"/>
    <property type="match status" value="1"/>
</dbReference>
<dbReference type="RefSeq" id="XP_018810004.2">
    <property type="nucleotide sequence ID" value="XM_018954459.2"/>
</dbReference>
<keyword evidence="2" id="KW-1185">Reference proteome</keyword>
<dbReference type="OrthoDB" id="1906396at2759"/>